<evidence type="ECO:0000313" key="2">
    <source>
        <dbReference type="EMBL" id="EJK62007.1"/>
    </source>
</evidence>
<proteinExistence type="predicted"/>
<reference evidence="2 3" key="1">
    <citation type="journal article" date="2012" name="Genome Biol.">
        <title>Genome and low-iron response of an oceanic diatom adapted to chronic iron limitation.</title>
        <authorList>
            <person name="Lommer M."/>
            <person name="Specht M."/>
            <person name="Roy A.S."/>
            <person name="Kraemer L."/>
            <person name="Andreson R."/>
            <person name="Gutowska M.A."/>
            <person name="Wolf J."/>
            <person name="Bergner S.V."/>
            <person name="Schilhabel M.B."/>
            <person name="Klostermeier U.C."/>
            <person name="Beiko R.G."/>
            <person name="Rosenstiel P."/>
            <person name="Hippler M."/>
            <person name="Laroche J."/>
        </authorList>
    </citation>
    <scope>NUCLEOTIDE SEQUENCE [LARGE SCALE GENOMIC DNA]</scope>
    <source>
        <strain evidence="2 3">CCMP1005</strain>
    </source>
</reference>
<dbReference type="Proteomes" id="UP000266841">
    <property type="component" value="Unassembled WGS sequence"/>
</dbReference>
<accession>K0SUP3</accession>
<protein>
    <submittedName>
        <fullName evidence="2">Uncharacterized protein</fullName>
    </submittedName>
</protein>
<name>K0SUP3_THAOC</name>
<comment type="caution">
    <text evidence="2">The sequence shown here is derived from an EMBL/GenBank/DDBJ whole genome shotgun (WGS) entry which is preliminary data.</text>
</comment>
<gene>
    <name evidence="2" type="ORF">THAOC_17408</name>
</gene>
<dbReference type="EMBL" id="AGNL01019207">
    <property type="protein sequence ID" value="EJK62007.1"/>
    <property type="molecule type" value="Genomic_DNA"/>
</dbReference>
<evidence type="ECO:0000313" key="3">
    <source>
        <dbReference type="Proteomes" id="UP000266841"/>
    </source>
</evidence>
<organism evidence="2 3">
    <name type="scientific">Thalassiosira oceanica</name>
    <name type="common">Marine diatom</name>
    <dbReference type="NCBI Taxonomy" id="159749"/>
    <lineage>
        <taxon>Eukaryota</taxon>
        <taxon>Sar</taxon>
        <taxon>Stramenopiles</taxon>
        <taxon>Ochrophyta</taxon>
        <taxon>Bacillariophyta</taxon>
        <taxon>Coscinodiscophyceae</taxon>
        <taxon>Thalassiosirophycidae</taxon>
        <taxon>Thalassiosirales</taxon>
        <taxon>Thalassiosiraceae</taxon>
        <taxon>Thalassiosira</taxon>
    </lineage>
</organism>
<feature type="compositionally biased region" description="Polar residues" evidence="1">
    <location>
        <begin position="108"/>
        <end position="122"/>
    </location>
</feature>
<dbReference type="AlphaFoldDB" id="K0SUP3"/>
<sequence length="198" mass="22322">MLVTRRLANLQKCRSSGGARGRRPADRIAAAPIEGNPALTWAWRSRYIHKAGANWLRNRPAGSEYCGASRVQPLAECFEKDVLYLTNRLVMCIKQEFSNKSKQESEDQGLTSWEPSGATWHQSPRPRQPSLDWGDFSEIYLTQGHIHGHWNLRRQLILPSSQTCPFGEIEAAIKATRTKTSPEVQEVSLCGSYLVNND</sequence>
<feature type="region of interest" description="Disordered" evidence="1">
    <location>
        <begin position="103"/>
        <end position="129"/>
    </location>
</feature>
<keyword evidence="3" id="KW-1185">Reference proteome</keyword>
<evidence type="ECO:0000256" key="1">
    <source>
        <dbReference type="SAM" id="MobiDB-lite"/>
    </source>
</evidence>